<keyword evidence="8" id="KW-1185">Reference proteome</keyword>
<comment type="subcellular location">
    <subcellularLocation>
        <location evidence="1">Membrane</location>
        <topology evidence="1">Multi-pass membrane protein</topology>
    </subcellularLocation>
</comment>
<feature type="transmembrane region" description="Helical" evidence="5">
    <location>
        <begin position="129"/>
        <end position="146"/>
    </location>
</feature>
<evidence type="ECO:0000313" key="8">
    <source>
        <dbReference type="Proteomes" id="UP000198740"/>
    </source>
</evidence>
<dbReference type="GO" id="GO:0016874">
    <property type="term" value="F:ligase activity"/>
    <property type="evidence" value="ECO:0007669"/>
    <property type="project" value="UniProtKB-KW"/>
</dbReference>
<dbReference type="Pfam" id="PF04932">
    <property type="entry name" value="Wzy_C"/>
    <property type="match status" value="1"/>
</dbReference>
<feature type="transmembrane region" description="Helical" evidence="5">
    <location>
        <begin position="335"/>
        <end position="361"/>
    </location>
</feature>
<dbReference type="RefSeq" id="WP_090403248.1">
    <property type="nucleotide sequence ID" value="NZ_FNKM01000002.1"/>
</dbReference>
<dbReference type="InterPro" id="IPR051533">
    <property type="entry name" value="WaaL-like"/>
</dbReference>
<feature type="transmembrane region" description="Helical" evidence="5">
    <location>
        <begin position="223"/>
        <end position="239"/>
    </location>
</feature>
<keyword evidence="7" id="KW-0436">Ligase</keyword>
<feature type="transmembrane region" description="Helical" evidence="5">
    <location>
        <begin position="373"/>
        <end position="396"/>
    </location>
</feature>
<keyword evidence="2 5" id="KW-0812">Transmembrane</keyword>
<name>A0ABY0TND5_9PSED</name>
<evidence type="ECO:0000256" key="5">
    <source>
        <dbReference type="SAM" id="Phobius"/>
    </source>
</evidence>
<dbReference type="PANTHER" id="PTHR37422">
    <property type="entry name" value="TEICHURONIC ACID BIOSYNTHESIS PROTEIN TUAE"/>
    <property type="match status" value="1"/>
</dbReference>
<dbReference type="InterPro" id="IPR007016">
    <property type="entry name" value="O-antigen_ligase-rel_domated"/>
</dbReference>
<organism evidence="7 8">
    <name type="scientific">Pseudomonas grimontii</name>
    <dbReference type="NCBI Taxonomy" id="129847"/>
    <lineage>
        <taxon>Bacteria</taxon>
        <taxon>Pseudomonadati</taxon>
        <taxon>Pseudomonadota</taxon>
        <taxon>Gammaproteobacteria</taxon>
        <taxon>Pseudomonadales</taxon>
        <taxon>Pseudomonadaceae</taxon>
        <taxon>Pseudomonas</taxon>
    </lineage>
</organism>
<keyword evidence="4 5" id="KW-0472">Membrane</keyword>
<protein>
    <submittedName>
        <fullName evidence="7">O-antigen ligase</fullName>
    </submittedName>
</protein>
<keyword evidence="3 5" id="KW-1133">Transmembrane helix</keyword>
<feature type="transmembrane region" description="Helical" evidence="5">
    <location>
        <begin position="177"/>
        <end position="194"/>
    </location>
</feature>
<feature type="transmembrane region" description="Helical" evidence="5">
    <location>
        <begin position="39"/>
        <end position="59"/>
    </location>
</feature>
<evidence type="ECO:0000256" key="2">
    <source>
        <dbReference type="ARBA" id="ARBA00022692"/>
    </source>
</evidence>
<accession>A0ABY0TND5</accession>
<evidence type="ECO:0000256" key="3">
    <source>
        <dbReference type="ARBA" id="ARBA00022989"/>
    </source>
</evidence>
<dbReference type="Proteomes" id="UP000198740">
    <property type="component" value="Unassembled WGS sequence"/>
</dbReference>
<comment type="caution">
    <text evidence="7">The sequence shown here is derived from an EMBL/GenBank/DDBJ whole genome shotgun (WGS) entry which is preliminary data.</text>
</comment>
<feature type="transmembrane region" description="Helical" evidence="5">
    <location>
        <begin position="100"/>
        <end position="117"/>
    </location>
</feature>
<evidence type="ECO:0000256" key="1">
    <source>
        <dbReference type="ARBA" id="ARBA00004141"/>
    </source>
</evidence>
<evidence type="ECO:0000259" key="6">
    <source>
        <dbReference type="Pfam" id="PF04932"/>
    </source>
</evidence>
<evidence type="ECO:0000256" key="4">
    <source>
        <dbReference type="ARBA" id="ARBA00023136"/>
    </source>
</evidence>
<reference evidence="7 8" key="1">
    <citation type="submission" date="2016-10" db="EMBL/GenBank/DDBJ databases">
        <authorList>
            <person name="Varghese N."/>
            <person name="Submissions S."/>
        </authorList>
    </citation>
    <scope>NUCLEOTIDE SEQUENCE [LARGE SCALE GENOMIC DNA]</scope>
    <source>
        <strain evidence="7 8">BS2976</strain>
    </source>
</reference>
<feature type="transmembrane region" description="Helical" evidence="5">
    <location>
        <begin position="71"/>
        <end position="88"/>
    </location>
</feature>
<feature type="transmembrane region" description="Helical" evidence="5">
    <location>
        <begin position="7"/>
        <end position="27"/>
    </location>
</feature>
<gene>
    <name evidence="7" type="ORF">SAMN04490186_3590</name>
</gene>
<feature type="transmembrane region" description="Helical" evidence="5">
    <location>
        <begin position="251"/>
        <end position="270"/>
    </location>
</feature>
<evidence type="ECO:0000313" key="7">
    <source>
        <dbReference type="EMBL" id="SDR14366.1"/>
    </source>
</evidence>
<proteinExistence type="predicted"/>
<dbReference type="PANTHER" id="PTHR37422:SF13">
    <property type="entry name" value="LIPOPOLYSACCHARIDE BIOSYNTHESIS PROTEIN PA4999-RELATED"/>
    <property type="match status" value="1"/>
</dbReference>
<sequence>MRVTALVNYIFFPLLLVATAFNLRYRLTGADIHLGGAELSIAPYDIFLLLILVSIVFFSKKINLEKIKIDRVTALAILFVMLSSASIINSEAISFTLYEIVRQWKIIVLFLVVRSVFRDEKSVGKFTKVAALLILFETLYAVYQLATGDITEDAQQVKELFVENGITRVTGTLRHPALLSLFTVLLLPFCVYGAVNGRSRLLYISAIVAGFVVICLTYSRTQIVLYFFVVGLCLFYFKRPNGRSILRNKKIIYTSVMFSFVIMAGAIYNLENLYARFFDAPESSTTSRLILAKIALNMFVEHPIIGVGWNNFVDVMEKYDEFGASRSFRYPAHNMYLLVMAETGLLGITSYLFLIFCIYKIHKNTMKRGAEVFVNNASAAALVSIIAILITGIQGWSFRADSIQAIIWINFGIICGLNDRVKQHA</sequence>
<dbReference type="EMBL" id="FNKM01000002">
    <property type="protein sequence ID" value="SDR14366.1"/>
    <property type="molecule type" value="Genomic_DNA"/>
</dbReference>
<feature type="domain" description="O-antigen ligase-related" evidence="6">
    <location>
        <begin position="206"/>
        <end position="351"/>
    </location>
</feature>
<feature type="transmembrane region" description="Helical" evidence="5">
    <location>
        <begin position="201"/>
        <end position="217"/>
    </location>
</feature>